<comment type="caution">
    <text evidence="2">The sequence shown here is derived from an EMBL/GenBank/DDBJ whole genome shotgun (WGS) entry which is preliminary data.</text>
</comment>
<dbReference type="Proteomes" id="UP000466442">
    <property type="component" value="Unassembled WGS sequence"/>
</dbReference>
<evidence type="ECO:0000256" key="1">
    <source>
        <dbReference type="SAM" id="MobiDB-lite"/>
    </source>
</evidence>
<name>A0A8S9WWA6_APOLU</name>
<reference evidence="2" key="1">
    <citation type="journal article" date="2021" name="Mol. Ecol. Resour.">
        <title>Apolygus lucorum genome provides insights into omnivorousness and mesophyll feeding.</title>
        <authorList>
            <person name="Liu Y."/>
            <person name="Liu H."/>
            <person name="Wang H."/>
            <person name="Huang T."/>
            <person name="Liu B."/>
            <person name="Yang B."/>
            <person name="Yin L."/>
            <person name="Li B."/>
            <person name="Zhang Y."/>
            <person name="Zhang S."/>
            <person name="Jiang F."/>
            <person name="Zhang X."/>
            <person name="Ren Y."/>
            <person name="Wang B."/>
            <person name="Wang S."/>
            <person name="Lu Y."/>
            <person name="Wu K."/>
            <person name="Fan W."/>
            <person name="Wang G."/>
        </authorList>
    </citation>
    <scope>NUCLEOTIDE SEQUENCE</scope>
    <source>
        <strain evidence="2">12Hb</strain>
    </source>
</reference>
<gene>
    <name evidence="2" type="ORF">GE061_004957</name>
</gene>
<sequence length="121" mass="13929">MRGDEEVRKADDRSKEDAFSSKEDTFSGKDEDISRALLFKRKQSTPCNFRFFEDTDNESPLVKIKIPPATPSENGSSYNFSAQTRDRKDHFSGARPLQLERNIECTLNIQWCKQQLSYGSI</sequence>
<dbReference type="AlphaFoldDB" id="A0A8S9WWA6"/>
<evidence type="ECO:0000313" key="2">
    <source>
        <dbReference type="EMBL" id="KAF6200514.1"/>
    </source>
</evidence>
<evidence type="ECO:0000313" key="3">
    <source>
        <dbReference type="Proteomes" id="UP000466442"/>
    </source>
</evidence>
<protein>
    <submittedName>
        <fullName evidence="2">Uncharacterized protein</fullName>
    </submittedName>
</protein>
<dbReference type="EMBL" id="WIXP02000013">
    <property type="protein sequence ID" value="KAF6200514.1"/>
    <property type="molecule type" value="Genomic_DNA"/>
</dbReference>
<proteinExistence type="predicted"/>
<accession>A0A8S9WWA6</accession>
<dbReference type="OrthoDB" id="10626359at2759"/>
<feature type="region of interest" description="Disordered" evidence="1">
    <location>
        <begin position="1"/>
        <end position="28"/>
    </location>
</feature>
<feature type="compositionally biased region" description="Polar residues" evidence="1">
    <location>
        <begin position="71"/>
        <end position="83"/>
    </location>
</feature>
<feature type="region of interest" description="Disordered" evidence="1">
    <location>
        <begin position="66"/>
        <end position="91"/>
    </location>
</feature>
<organism evidence="2 3">
    <name type="scientific">Apolygus lucorum</name>
    <name type="common">Small green plant bug</name>
    <name type="synonym">Lygocoris lucorum</name>
    <dbReference type="NCBI Taxonomy" id="248454"/>
    <lineage>
        <taxon>Eukaryota</taxon>
        <taxon>Metazoa</taxon>
        <taxon>Ecdysozoa</taxon>
        <taxon>Arthropoda</taxon>
        <taxon>Hexapoda</taxon>
        <taxon>Insecta</taxon>
        <taxon>Pterygota</taxon>
        <taxon>Neoptera</taxon>
        <taxon>Paraneoptera</taxon>
        <taxon>Hemiptera</taxon>
        <taxon>Heteroptera</taxon>
        <taxon>Panheteroptera</taxon>
        <taxon>Cimicomorpha</taxon>
        <taxon>Miridae</taxon>
        <taxon>Mirini</taxon>
        <taxon>Apolygus</taxon>
    </lineage>
</organism>
<keyword evidence="3" id="KW-1185">Reference proteome</keyword>